<reference evidence="2" key="1">
    <citation type="submission" date="2020-07" db="EMBL/GenBank/DDBJ databases">
        <authorList>
            <person name="Pettersson B.M.F."/>
            <person name="Behra P.R.K."/>
            <person name="Ramesh M."/>
            <person name="Das S."/>
            <person name="Dasgupta S."/>
            <person name="Kirsebom L.A."/>
        </authorList>
    </citation>
    <scope>NUCLEOTIDE SEQUENCE</scope>
    <source>
        <strain evidence="2">DSM 44615</strain>
    </source>
</reference>
<evidence type="ECO:0000256" key="1">
    <source>
        <dbReference type="SAM" id="SignalP"/>
    </source>
</evidence>
<keyword evidence="1" id="KW-0732">Signal</keyword>
<name>A0A9X2YIX8_9MYCO</name>
<evidence type="ECO:0000313" key="2">
    <source>
        <dbReference type="EMBL" id="MCV7168579.1"/>
    </source>
</evidence>
<dbReference type="RefSeq" id="WP_264010769.1">
    <property type="nucleotide sequence ID" value="NZ_JACKSJ010000016.1"/>
</dbReference>
<evidence type="ECO:0008006" key="4">
    <source>
        <dbReference type="Google" id="ProtNLM"/>
    </source>
</evidence>
<protein>
    <recommendedName>
        <fullName evidence="4">Ig-like domain-containing protein</fullName>
    </recommendedName>
</protein>
<feature type="chain" id="PRO_5040849764" description="Ig-like domain-containing protein" evidence="1">
    <location>
        <begin position="48"/>
        <end position="177"/>
    </location>
</feature>
<gene>
    <name evidence="2" type="ORF">H7I41_01455</name>
</gene>
<proteinExistence type="predicted"/>
<evidence type="ECO:0000313" key="3">
    <source>
        <dbReference type="Proteomes" id="UP001140293"/>
    </source>
</evidence>
<reference evidence="2" key="2">
    <citation type="journal article" date="2022" name="BMC Genomics">
        <title>Comparative genome analysis of mycobacteria focusing on tRNA and non-coding RNA.</title>
        <authorList>
            <person name="Behra P.R.K."/>
            <person name="Pettersson B.M.F."/>
            <person name="Ramesh M."/>
            <person name="Das S."/>
            <person name="Dasgupta S."/>
            <person name="Kirsebom L.A."/>
        </authorList>
    </citation>
    <scope>NUCLEOTIDE SEQUENCE</scope>
    <source>
        <strain evidence="2">DSM 44615</strain>
    </source>
</reference>
<feature type="signal peptide" evidence="1">
    <location>
        <begin position="1"/>
        <end position="47"/>
    </location>
</feature>
<dbReference type="EMBL" id="JACKSJ010000016">
    <property type="protein sequence ID" value="MCV7168579.1"/>
    <property type="molecule type" value="Genomic_DNA"/>
</dbReference>
<accession>A0A9X2YIX8</accession>
<sequence length="177" mass="18543">MAATTKPLGRRLSARIRIDMTTPTRLAIAAATVALAAISAIPATAHAEERRANFTTPSGNIRCVLDRDSGASPYVVCQLEDVDYVVPPGVAHDAAGKPCPSNTGSGNDVMLVQGEPGYVRCSFASIGTGVPEWPTLEYGDTMVFGAITCDSESSALTCTDTSSGHFFRVSRLAYEVG</sequence>
<dbReference type="Proteomes" id="UP001140293">
    <property type="component" value="Unassembled WGS sequence"/>
</dbReference>
<comment type="caution">
    <text evidence="2">The sequence shown here is derived from an EMBL/GenBank/DDBJ whole genome shotgun (WGS) entry which is preliminary data.</text>
</comment>
<keyword evidence="3" id="KW-1185">Reference proteome</keyword>
<organism evidence="2 3">
    <name type="scientific">[Mycobacterium] manitobense</name>
    <dbReference type="NCBI Taxonomy" id="190147"/>
    <lineage>
        <taxon>Bacteria</taxon>
        <taxon>Bacillati</taxon>
        <taxon>Actinomycetota</taxon>
        <taxon>Actinomycetes</taxon>
        <taxon>Mycobacteriales</taxon>
        <taxon>Mycobacteriaceae</taxon>
        <taxon>Mycolicibacterium</taxon>
    </lineage>
</organism>
<dbReference type="AlphaFoldDB" id="A0A9X2YIX8"/>